<evidence type="ECO:0000313" key="8">
    <source>
        <dbReference type="Proteomes" id="UP000078459"/>
    </source>
</evidence>
<keyword evidence="2" id="KW-1003">Cell membrane</keyword>
<evidence type="ECO:0000256" key="6">
    <source>
        <dbReference type="SAM" id="Phobius"/>
    </source>
</evidence>
<feature type="transmembrane region" description="Helical" evidence="6">
    <location>
        <begin position="182"/>
        <end position="204"/>
    </location>
</feature>
<dbReference type="GO" id="GO:0005886">
    <property type="term" value="C:plasma membrane"/>
    <property type="evidence" value="ECO:0007669"/>
    <property type="project" value="UniProtKB-SubCell"/>
</dbReference>
<dbReference type="STRING" id="1826909.A5893_08200"/>
<evidence type="ECO:0000256" key="5">
    <source>
        <dbReference type="ARBA" id="ARBA00023136"/>
    </source>
</evidence>
<accession>A0A179DET7</accession>
<dbReference type="AlphaFoldDB" id="A0A179DET7"/>
<dbReference type="EMBL" id="LWHJ01000027">
    <property type="protein sequence ID" value="OAQ39566.1"/>
    <property type="molecule type" value="Genomic_DNA"/>
</dbReference>
<gene>
    <name evidence="7" type="ORF">A5893_08200</name>
</gene>
<dbReference type="PANTHER" id="PTHR30213">
    <property type="entry name" value="INNER MEMBRANE PROTEIN YHJD"/>
    <property type="match status" value="1"/>
</dbReference>
<feature type="transmembrane region" description="Helical" evidence="6">
    <location>
        <begin position="243"/>
        <end position="266"/>
    </location>
</feature>
<evidence type="ECO:0000256" key="1">
    <source>
        <dbReference type="ARBA" id="ARBA00004651"/>
    </source>
</evidence>
<dbReference type="RefSeq" id="WP_068822183.1">
    <property type="nucleotide sequence ID" value="NZ_LWHJ01000027.1"/>
</dbReference>
<sequence>MIKKITPQNGLKVLKSSFKNLSQNDALRIAASTAFFGTFAIPAILVVILQIFGIFLNRRKFGSNIIEKLTQIIGENSAIEIKHILINLMKVGENWFFTLVMLVFLIFVSTTLFVIIRNSINQLWSLRINKHLGIGFNLNQRLKSLAIISSGGFLLIMAFIIEGIRLFLEKQFKGEITFLSDFLNEAIFLIITTIWLCIGFRFIANGQPKWKPVIISAFFTGILLTFGKLIMRYFLLNSNINEIYGTSGAILLVMLFIFYSSFIFYFGACLVKAICDELEIPIQPSENAHKFRTEKIEEERPLI</sequence>
<evidence type="ECO:0000256" key="4">
    <source>
        <dbReference type="ARBA" id="ARBA00022989"/>
    </source>
</evidence>
<reference evidence="7 8" key="2">
    <citation type="submission" date="2016-06" db="EMBL/GenBank/DDBJ databases">
        <title>Pedobacter psychrophilus sp. nov., isolated from Antarctic fragmentary rock.</title>
        <authorList>
            <person name="Svec P."/>
        </authorList>
    </citation>
    <scope>NUCLEOTIDE SEQUENCE [LARGE SCALE GENOMIC DNA]</scope>
    <source>
        <strain evidence="7 8">CCM 8644</strain>
    </source>
</reference>
<keyword evidence="8" id="KW-1185">Reference proteome</keyword>
<keyword evidence="3 6" id="KW-0812">Transmembrane</keyword>
<dbReference type="OrthoDB" id="9797028at2"/>
<comment type="subcellular location">
    <subcellularLocation>
        <location evidence="1">Cell membrane</location>
        <topology evidence="1">Multi-pass membrane protein</topology>
    </subcellularLocation>
</comment>
<keyword evidence="5 6" id="KW-0472">Membrane</keyword>
<protein>
    <submittedName>
        <fullName evidence="7">Uncharacterized protein</fullName>
    </submittedName>
</protein>
<dbReference type="InterPro" id="IPR017039">
    <property type="entry name" value="Virul_fac_BrkB"/>
</dbReference>
<keyword evidence="4 6" id="KW-1133">Transmembrane helix</keyword>
<feature type="transmembrane region" description="Helical" evidence="6">
    <location>
        <begin position="95"/>
        <end position="116"/>
    </location>
</feature>
<dbReference type="Pfam" id="PF03631">
    <property type="entry name" value="Virul_fac_BrkB"/>
    <property type="match status" value="1"/>
</dbReference>
<organism evidence="7 8">
    <name type="scientific">Pedobacter psychrophilus</name>
    <dbReference type="NCBI Taxonomy" id="1826909"/>
    <lineage>
        <taxon>Bacteria</taxon>
        <taxon>Pseudomonadati</taxon>
        <taxon>Bacteroidota</taxon>
        <taxon>Sphingobacteriia</taxon>
        <taxon>Sphingobacteriales</taxon>
        <taxon>Sphingobacteriaceae</taxon>
        <taxon>Pedobacter</taxon>
    </lineage>
</organism>
<feature type="transmembrane region" description="Helical" evidence="6">
    <location>
        <begin position="210"/>
        <end position="231"/>
    </location>
</feature>
<dbReference type="PIRSF" id="PIRSF035875">
    <property type="entry name" value="RNase_BN"/>
    <property type="match status" value="1"/>
</dbReference>
<proteinExistence type="predicted"/>
<evidence type="ECO:0000256" key="3">
    <source>
        <dbReference type="ARBA" id="ARBA00022692"/>
    </source>
</evidence>
<evidence type="ECO:0000313" key="7">
    <source>
        <dbReference type="EMBL" id="OAQ39566.1"/>
    </source>
</evidence>
<reference evidence="7 8" key="1">
    <citation type="submission" date="2016-04" db="EMBL/GenBank/DDBJ databases">
        <authorList>
            <person name="Evans L.H."/>
            <person name="Alamgir A."/>
            <person name="Owens N."/>
            <person name="Weber N.D."/>
            <person name="Virtaneva K."/>
            <person name="Barbian K."/>
            <person name="Babar A."/>
            <person name="Rosenke K."/>
        </authorList>
    </citation>
    <scope>NUCLEOTIDE SEQUENCE [LARGE SCALE GENOMIC DNA]</scope>
    <source>
        <strain evidence="7 8">CCM 8644</strain>
    </source>
</reference>
<evidence type="ECO:0000256" key="2">
    <source>
        <dbReference type="ARBA" id="ARBA00022475"/>
    </source>
</evidence>
<name>A0A179DET7_9SPHI</name>
<feature type="transmembrane region" description="Helical" evidence="6">
    <location>
        <begin position="29"/>
        <end position="56"/>
    </location>
</feature>
<comment type="caution">
    <text evidence="7">The sequence shown here is derived from an EMBL/GenBank/DDBJ whole genome shotgun (WGS) entry which is preliminary data.</text>
</comment>
<dbReference type="Proteomes" id="UP000078459">
    <property type="component" value="Unassembled WGS sequence"/>
</dbReference>
<dbReference type="PANTHER" id="PTHR30213:SF1">
    <property type="entry name" value="INNER MEMBRANE PROTEIN YHJD"/>
    <property type="match status" value="1"/>
</dbReference>
<feature type="transmembrane region" description="Helical" evidence="6">
    <location>
        <begin position="142"/>
        <end position="161"/>
    </location>
</feature>